<evidence type="ECO:0000256" key="6">
    <source>
        <dbReference type="ARBA" id="ARBA00044063"/>
    </source>
</evidence>
<dbReference type="GO" id="GO:0004087">
    <property type="term" value="F:carbamoyl-phosphate synthase (ammonia) activity"/>
    <property type="evidence" value="ECO:0007669"/>
    <property type="project" value="UniProtKB-EC"/>
</dbReference>
<evidence type="ECO:0000256" key="7">
    <source>
        <dbReference type="ARBA" id="ARBA00047359"/>
    </source>
</evidence>
<evidence type="ECO:0000256" key="3">
    <source>
        <dbReference type="ARBA" id="ARBA00022741"/>
    </source>
</evidence>
<sequence>MTKNVLIIGTTTGLVSGEKLDQEKAIYATLETFHKEGYKTVLLTENRELFPEFHILATHIVFREINLSNLKTVILQYQIDLVFPTYTANSNLHLFRNLIKQDFFKKHQVKLLNLNQQNLNLAISHKTLTSYLQNKGFRIIEHELISNLDEAMAFVDKHHFPVIIRVNNKEQRTYWNSINTKAELAKLFATTTAVEGYEIERSINNFKEVTMTSIRDRFDNAALIYSSEDIDPIGIHSNDSISVTPVFSIANSMFQRLRDAILKLTRILKIVGVCTFNLAVDEQTNSFYVLEISPLFQSKILPIIASTGYPLFEVICQVSLGKRLQEVVSLDGSKFNAAVELTPNHITARFPIWQTHNLSKLNNNLGPHKSSLGAIIVNGNNLETIIMKGFQILDLTDDIFINHPDANLSDEQIESALFHTNIRRIIAVCEALNRGFDVHEIYSFTKYNHVFLEALKHLLDLARLLEYQKGNLEVLSTCKRYGFSDFLIAHLWKITTEQVQKITAQLSLQPIALPAPSSFSLDQGAVNNYYTVFLDDPLPSLPTYQIIINDYPNSDMISNYEMTILAQQLIHQFQMDGYLVAVHGSLLSKIDSNTISDYFMDSIYNRSYLYSDQNRLNITINTLENQHLSYPLAIHNFNYQQAIFENQNVTTEIAFIQDASQQLWLSSPITNVAKQNSSQRFEVTSVPGKLSATLARTVINYVHQHLSNLKFGTLIMSDATVSQFIPGFTTNVGIISQINPNFTDVLCHALVGIATPKSQKSKNLFGRKISFSQLSNGLYNTKLHYFDLPEGYRKAFK</sequence>
<keyword evidence="2" id="KW-0436">Ligase</keyword>
<evidence type="ECO:0000256" key="1">
    <source>
        <dbReference type="ARBA" id="ARBA00009799"/>
    </source>
</evidence>
<dbReference type="GO" id="GO:0006541">
    <property type="term" value="P:glutamine metabolic process"/>
    <property type="evidence" value="ECO:0007669"/>
    <property type="project" value="TreeGrafter"/>
</dbReference>
<dbReference type="PANTHER" id="PTHR11405">
    <property type="entry name" value="CARBAMOYLTRANSFERASE FAMILY MEMBER"/>
    <property type="match status" value="1"/>
</dbReference>
<gene>
    <name evidence="10" type="ORF">DS832_06260</name>
</gene>
<dbReference type="InterPro" id="IPR005483">
    <property type="entry name" value="CPSase_dom"/>
</dbReference>
<dbReference type="RefSeq" id="WP_118910828.1">
    <property type="nucleotide sequence ID" value="NZ_QOCS01000014.1"/>
</dbReference>
<dbReference type="Pfam" id="PF02787">
    <property type="entry name" value="CPSase_L_D3"/>
    <property type="match status" value="1"/>
</dbReference>
<comment type="similarity">
    <text evidence="1">Belongs to the CarB family.</text>
</comment>
<comment type="catalytic activity">
    <reaction evidence="7">
        <text>hydrogencarbonate + NH4(+) + 2 ATP = carbamoyl phosphate + 2 ADP + phosphate + 2 H(+)</text>
        <dbReference type="Rhea" id="RHEA:18029"/>
        <dbReference type="ChEBI" id="CHEBI:15378"/>
        <dbReference type="ChEBI" id="CHEBI:17544"/>
        <dbReference type="ChEBI" id="CHEBI:28938"/>
        <dbReference type="ChEBI" id="CHEBI:30616"/>
        <dbReference type="ChEBI" id="CHEBI:43474"/>
        <dbReference type="ChEBI" id="CHEBI:58228"/>
        <dbReference type="ChEBI" id="CHEBI:456216"/>
        <dbReference type="EC" id="6.3.4.16"/>
    </reaction>
</comment>
<evidence type="ECO:0000313" key="10">
    <source>
        <dbReference type="EMBL" id="RHW45960.1"/>
    </source>
</evidence>
<dbReference type="Gene3D" id="3.40.50.20">
    <property type="match status" value="1"/>
</dbReference>
<reference evidence="10 11" key="1">
    <citation type="submission" date="2018-07" db="EMBL/GenBank/DDBJ databases">
        <title>Genome sequences of six Lactobacillus spp. isolated from bumble bee guts.</title>
        <authorList>
            <person name="Motta E.V.S."/>
            <person name="Moran N.A."/>
        </authorList>
    </citation>
    <scope>NUCLEOTIDE SEQUENCE [LARGE SCALE GENOMIC DNA]</scope>
    <source>
        <strain evidence="10 11">LV-8.1</strain>
    </source>
</reference>
<name>A0A3R6V644_9LACO</name>
<evidence type="ECO:0000256" key="2">
    <source>
        <dbReference type="ARBA" id="ARBA00022598"/>
    </source>
</evidence>
<dbReference type="Proteomes" id="UP000284822">
    <property type="component" value="Unassembled WGS sequence"/>
</dbReference>
<dbReference type="InterPro" id="IPR016185">
    <property type="entry name" value="PreATP-grasp_dom_sf"/>
</dbReference>
<protein>
    <recommendedName>
        <fullName evidence="6">carbamoyl-phosphate synthase (ammonia)</fullName>
        <ecNumber evidence="6">6.3.4.16</ecNumber>
    </recommendedName>
</protein>
<evidence type="ECO:0000256" key="4">
    <source>
        <dbReference type="ARBA" id="ARBA00022840"/>
    </source>
</evidence>
<dbReference type="InterPro" id="IPR005480">
    <property type="entry name" value="CPSase_lsu_oligo"/>
</dbReference>
<dbReference type="SUPFAM" id="SSF56059">
    <property type="entry name" value="Glutathione synthetase ATP-binding domain-like"/>
    <property type="match status" value="1"/>
</dbReference>
<feature type="domain" description="ATP-grasp" evidence="9">
    <location>
        <begin position="129"/>
        <end position="320"/>
    </location>
</feature>
<dbReference type="Pfam" id="PF02786">
    <property type="entry name" value="CPSase_L_D2"/>
    <property type="match status" value="1"/>
</dbReference>
<proteinExistence type="inferred from homology"/>
<evidence type="ECO:0000256" key="5">
    <source>
        <dbReference type="ARBA" id="ARBA00023211"/>
    </source>
</evidence>
<evidence type="ECO:0000313" key="11">
    <source>
        <dbReference type="Proteomes" id="UP000284822"/>
    </source>
</evidence>
<dbReference type="InterPro" id="IPR011761">
    <property type="entry name" value="ATP-grasp"/>
</dbReference>
<dbReference type="PANTHER" id="PTHR11405:SF53">
    <property type="entry name" value="CARBAMOYL-PHOSPHATE SYNTHASE [AMMONIA], MITOCHONDRIAL"/>
    <property type="match status" value="1"/>
</dbReference>
<dbReference type="InterPro" id="IPR005479">
    <property type="entry name" value="CPAse_ATP-bd"/>
</dbReference>
<keyword evidence="3 8" id="KW-0547">Nucleotide-binding</keyword>
<dbReference type="Pfam" id="PF25596">
    <property type="entry name" value="CPSase_L_D1"/>
    <property type="match status" value="1"/>
</dbReference>
<dbReference type="Gene3D" id="1.10.1030.10">
    <property type="entry name" value="Carbamoyl-phosphate synthetase, large subunit oligomerisation domain"/>
    <property type="match status" value="1"/>
</dbReference>
<dbReference type="EC" id="6.3.4.16" evidence="6"/>
<keyword evidence="5" id="KW-0464">Manganese</keyword>
<dbReference type="PROSITE" id="PS50975">
    <property type="entry name" value="ATP_GRASP"/>
    <property type="match status" value="1"/>
</dbReference>
<dbReference type="SUPFAM" id="SSF48108">
    <property type="entry name" value="Carbamoyl phosphate synthetase, large subunit connection domain"/>
    <property type="match status" value="1"/>
</dbReference>
<dbReference type="PRINTS" id="PR00098">
    <property type="entry name" value="CPSASE"/>
</dbReference>
<dbReference type="GO" id="GO:0005737">
    <property type="term" value="C:cytoplasm"/>
    <property type="evidence" value="ECO:0007669"/>
    <property type="project" value="TreeGrafter"/>
</dbReference>
<dbReference type="GO" id="GO:0004088">
    <property type="term" value="F:carbamoyl-phosphate synthase (glutamine-hydrolyzing) activity"/>
    <property type="evidence" value="ECO:0007669"/>
    <property type="project" value="TreeGrafter"/>
</dbReference>
<evidence type="ECO:0000256" key="8">
    <source>
        <dbReference type="PROSITE-ProRule" id="PRU00409"/>
    </source>
</evidence>
<organism evidence="10 11">
    <name type="scientific">Bombilactobacillus bombi</name>
    <dbReference type="NCBI Taxonomy" id="1303590"/>
    <lineage>
        <taxon>Bacteria</taxon>
        <taxon>Bacillati</taxon>
        <taxon>Bacillota</taxon>
        <taxon>Bacilli</taxon>
        <taxon>Lactobacillales</taxon>
        <taxon>Lactobacillaceae</taxon>
        <taxon>Bombilactobacillus</taxon>
    </lineage>
</organism>
<dbReference type="Gene3D" id="3.30.470.20">
    <property type="entry name" value="ATP-grasp fold, B domain"/>
    <property type="match status" value="1"/>
</dbReference>
<dbReference type="EMBL" id="QOCS01000014">
    <property type="protein sequence ID" value="RHW45960.1"/>
    <property type="molecule type" value="Genomic_DNA"/>
</dbReference>
<dbReference type="InterPro" id="IPR058047">
    <property type="entry name" value="CPSase_preATP-grasp"/>
</dbReference>
<dbReference type="AlphaFoldDB" id="A0A3R6V644"/>
<dbReference type="SMART" id="SM01096">
    <property type="entry name" value="CPSase_L_D3"/>
    <property type="match status" value="1"/>
</dbReference>
<dbReference type="SUPFAM" id="SSF52440">
    <property type="entry name" value="PreATP-grasp domain"/>
    <property type="match status" value="1"/>
</dbReference>
<keyword evidence="4 8" id="KW-0067">ATP-binding</keyword>
<dbReference type="GO" id="GO:0046872">
    <property type="term" value="F:metal ion binding"/>
    <property type="evidence" value="ECO:0007669"/>
    <property type="project" value="InterPro"/>
</dbReference>
<evidence type="ECO:0000259" key="9">
    <source>
        <dbReference type="PROSITE" id="PS50975"/>
    </source>
</evidence>
<dbReference type="InterPro" id="IPR036897">
    <property type="entry name" value="CarbamoylP_synth_lsu_oligo_sf"/>
</dbReference>
<accession>A0A3R6V644</accession>
<comment type="caution">
    <text evidence="10">The sequence shown here is derived from an EMBL/GenBank/DDBJ whole genome shotgun (WGS) entry which is preliminary data.</text>
</comment>
<dbReference type="GO" id="GO:0005524">
    <property type="term" value="F:ATP binding"/>
    <property type="evidence" value="ECO:0007669"/>
    <property type="project" value="UniProtKB-UniRule"/>
</dbReference>